<keyword evidence="8" id="KW-1185">Reference proteome</keyword>
<evidence type="ECO:0000256" key="1">
    <source>
        <dbReference type="ARBA" id="ARBA00004651"/>
    </source>
</evidence>
<dbReference type="Pfam" id="PF02653">
    <property type="entry name" value="BPD_transp_2"/>
    <property type="match status" value="1"/>
</dbReference>
<comment type="caution">
    <text evidence="7">The sequence shown here is derived from an EMBL/GenBank/DDBJ whole genome shotgun (WGS) entry which is preliminary data.</text>
</comment>
<name>A0AAP2RKF0_9FIRM</name>
<organism evidence="7 8">
    <name type="scientific">Lientehia hominis</name>
    <dbReference type="NCBI Taxonomy" id="2897778"/>
    <lineage>
        <taxon>Bacteria</taxon>
        <taxon>Bacillati</taxon>
        <taxon>Bacillota</taxon>
        <taxon>Clostridia</taxon>
        <taxon>Lachnospirales</taxon>
        <taxon>Lachnospiraceae</taxon>
        <taxon>Lientehia</taxon>
    </lineage>
</organism>
<gene>
    <name evidence="7" type="ORF">LQE92_13140</name>
</gene>
<evidence type="ECO:0000256" key="5">
    <source>
        <dbReference type="ARBA" id="ARBA00023136"/>
    </source>
</evidence>
<keyword evidence="4 6" id="KW-1133">Transmembrane helix</keyword>
<evidence type="ECO:0000256" key="3">
    <source>
        <dbReference type="ARBA" id="ARBA00022692"/>
    </source>
</evidence>
<evidence type="ECO:0000256" key="2">
    <source>
        <dbReference type="ARBA" id="ARBA00022475"/>
    </source>
</evidence>
<feature type="transmembrane region" description="Helical" evidence="6">
    <location>
        <begin position="175"/>
        <end position="195"/>
    </location>
</feature>
<dbReference type="GO" id="GO:0015658">
    <property type="term" value="F:branched-chain amino acid transmembrane transporter activity"/>
    <property type="evidence" value="ECO:0007669"/>
    <property type="project" value="InterPro"/>
</dbReference>
<dbReference type="PANTHER" id="PTHR30482:SF10">
    <property type="entry name" value="HIGH-AFFINITY BRANCHED-CHAIN AMINO ACID TRANSPORT PROTEIN BRAE"/>
    <property type="match status" value="1"/>
</dbReference>
<feature type="transmembrane region" description="Helical" evidence="6">
    <location>
        <begin position="228"/>
        <end position="248"/>
    </location>
</feature>
<keyword evidence="2" id="KW-1003">Cell membrane</keyword>
<dbReference type="InterPro" id="IPR043428">
    <property type="entry name" value="LivM-like"/>
</dbReference>
<feature type="transmembrane region" description="Helical" evidence="6">
    <location>
        <begin position="126"/>
        <end position="148"/>
    </location>
</feature>
<accession>A0AAP2RKF0</accession>
<proteinExistence type="predicted"/>
<feature type="transmembrane region" description="Helical" evidence="6">
    <location>
        <begin position="73"/>
        <end position="91"/>
    </location>
</feature>
<keyword evidence="5 6" id="KW-0472">Membrane</keyword>
<feature type="transmembrane region" description="Helical" evidence="6">
    <location>
        <begin position="25"/>
        <end position="41"/>
    </location>
</feature>
<feature type="transmembrane region" description="Helical" evidence="6">
    <location>
        <begin position="260"/>
        <end position="284"/>
    </location>
</feature>
<dbReference type="CDD" id="cd06581">
    <property type="entry name" value="TM_PBP1_LivM_like"/>
    <property type="match status" value="1"/>
</dbReference>
<evidence type="ECO:0000313" key="7">
    <source>
        <dbReference type="EMBL" id="MCD2493561.1"/>
    </source>
</evidence>
<feature type="transmembrane region" description="Helical" evidence="6">
    <location>
        <begin position="97"/>
        <end position="119"/>
    </location>
</feature>
<protein>
    <submittedName>
        <fullName evidence="7">Branched-chain amino acid ABC transporter permease</fullName>
    </submittedName>
</protein>
<feature type="transmembrane region" description="Helical" evidence="6">
    <location>
        <begin position="296"/>
        <end position="313"/>
    </location>
</feature>
<dbReference type="GO" id="GO:0005886">
    <property type="term" value="C:plasma membrane"/>
    <property type="evidence" value="ECO:0007669"/>
    <property type="project" value="UniProtKB-SubCell"/>
</dbReference>
<dbReference type="Proteomes" id="UP001299265">
    <property type="component" value="Unassembled WGS sequence"/>
</dbReference>
<sequence>MKELMKPVSGTLDTIRSAFLKHKKLCLLIGVVLSILLPLVFPGGYICGVFCRILFYGTMAGALNVINGYSGQMCLGVAGFFAIGSYTEAILATKFGLSMWVCILLSGIVSMIFGAVLALPTKRLSGIYLAIITLGFSEVIRIVCLNWTGLTGGTMGIKDIPAPTLFGFVFSRPRHYYYIFLVLAIIFLFCTRRVVNSRIGRAWMSIREDELAAKSLGVENGTYKITSFMYGAFWVGAIGAVYAPYVSYIDSTLFTLDTGWNVLAMLIIGGQGTLSGALVGSTVINTLTEALRSFGDWRYVVYALLILVVMWVRPQGIAGASNSILAGEKEQKVKQDAETKEEVC</sequence>
<evidence type="ECO:0000313" key="8">
    <source>
        <dbReference type="Proteomes" id="UP001299265"/>
    </source>
</evidence>
<keyword evidence="3 6" id="KW-0812">Transmembrane</keyword>
<comment type="subcellular location">
    <subcellularLocation>
        <location evidence="1">Cell membrane</location>
        <topology evidence="1">Multi-pass membrane protein</topology>
    </subcellularLocation>
</comment>
<dbReference type="PANTHER" id="PTHR30482">
    <property type="entry name" value="HIGH-AFFINITY BRANCHED-CHAIN AMINO ACID TRANSPORT SYSTEM PERMEASE"/>
    <property type="match status" value="1"/>
</dbReference>
<dbReference type="AlphaFoldDB" id="A0AAP2RKF0"/>
<evidence type="ECO:0000256" key="4">
    <source>
        <dbReference type="ARBA" id="ARBA00022989"/>
    </source>
</evidence>
<evidence type="ECO:0000256" key="6">
    <source>
        <dbReference type="SAM" id="Phobius"/>
    </source>
</evidence>
<reference evidence="7 8" key="1">
    <citation type="submission" date="2021-11" db="EMBL/GenBank/DDBJ databases">
        <title>Lacrimispora sp. nov. NSJ-141 isolated from human feces.</title>
        <authorList>
            <person name="Abdugheni R."/>
        </authorList>
    </citation>
    <scope>NUCLEOTIDE SEQUENCE [LARGE SCALE GENOMIC DNA]</scope>
    <source>
        <strain evidence="7 8">NSJ-141</strain>
    </source>
</reference>
<dbReference type="EMBL" id="JAJNOR010000009">
    <property type="protein sequence ID" value="MCD2493561.1"/>
    <property type="molecule type" value="Genomic_DNA"/>
</dbReference>
<dbReference type="RefSeq" id="WP_231063409.1">
    <property type="nucleotide sequence ID" value="NZ_JAJNOR010000009.1"/>
</dbReference>
<dbReference type="InterPro" id="IPR001851">
    <property type="entry name" value="ABC_transp_permease"/>
</dbReference>